<dbReference type="AlphaFoldDB" id="A0A9Q0CEX0"/>
<dbReference type="OrthoDB" id="1888070at2759"/>
<keyword evidence="1" id="KW-0175">Coiled coil</keyword>
<accession>A0A9Q0CEX0</accession>
<gene>
    <name evidence="2" type="ORF">LUZ63_009344</name>
</gene>
<sequence length="316" mass="36195">MENKQNHTEWIGQLENQQSQVNTMHEKLANMATSEEDSKRELEYLQRRVKTIATLLNYLKSKARIIEIPHLAHTSCGIKHQEGVGLVDKKGVPLSDWSKNFANVDEENTLRMNSGGDGGALDDILKSVHVVTDVMETLVKRVVIAESEAKTEKEKVRLGLEEIKKKTLQIDCMSARVEEMERFAVGTNTLLNEMRGRVEEMVLETSRQRQRAAENEAELSRVKQDFESLRLYVGTLISARESILSSEKQLQSVEKLFDRMMAKNSQLENEKAQKEAEAQKLFEENVRLRAQLDQKEAQLVAMNEQFKFMALNDPNF</sequence>
<feature type="coiled-coil region" evidence="1">
    <location>
        <begin position="250"/>
        <end position="305"/>
    </location>
</feature>
<dbReference type="Proteomes" id="UP001151287">
    <property type="component" value="Unassembled WGS sequence"/>
</dbReference>
<name>A0A9Q0CEX0_9POAL</name>
<evidence type="ECO:0000313" key="2">
    <source>
        <dbReference type="EMBL" id="KAJ1692646.1"/>
    </source>
</evidence>
<dbReference type="EMBL" id="JAMQYH010000003">
    <property type="protein sequence ID" value="KAJ1692646.1"/>
    <property type="molecule type" value="Genomic_DNA"/>
</dbReference>
<keyword evidence="3" id="KW-1185">Reference proteome</keyword>
<organism evidence="2 3">
    <name type="scientific">Rhynchospora breviuscula</name>
    <dbReference type="NCBI Taxonomy" id="2022672"/>
    <lineage>
        <taxon>Eukaryota</taxon>
        <taxon>Viridiplantae</taxon>
        <taxon>Streptophyta</taxon>
        <taxon>Embryophyta</taxon>
        <taxon>Tracheophyta</taxon>
        <taxon>Spermatophyta</taxon>
        <taxon>Magnoliopsida</taxon>
        <taxon>Liliopsida</taxon>
        <taxon>Poales</taxon>
        <taxon>Cyperaceae</taxon>
        <taxon>Cyperoideae</taxon>
        <taxon>Rhynchosporeae</taxon>
        <taxon>Rhynchospora</taxon>
    </lineage>
</organism>
<proteinExistence type="predicted"/>
<comment type="caution">
    <text evidence="2">The sequence shown here is derived from an EMBL/GenBank/DDBJ whole genome shotgun (WGS) entry which is preliminary data.</text>
</comment>
<evidence type="ECO:0000256" key="1">
    <source>
        <dbReference type="SAM" id="Coils"/>
    </source>
</evidence>
<protein>
    <submittedName>
        <fullName evidence="2">Uncharacterized protein</fullName>
    </submittedName>
</protein>
<reference evidence="2" key="1">
    <citation type="journal article" date="2022" name="Cell">
        <title>Repeat-based holocentromeres influence genome architecture and karyotype evolution.</title>
        <authorList>
            <person name="Hofstatter P.G."/>
            <person name="Thangavel G."/>
            <person name="Lux T."/>
            <person name="Neumann P."/>
            <person name="Vondrak T."/>
            <person name="Novak P."/>
            <person name="Zhang M."/>
            <person name="Costa L."/>
            <person name="Castellani M."/>
            <person name="Scott A."/>
            <person name="Toegelov H."/>
            <person name="Fuchs J."/>
            <person name="Mata-Sucre Y."/>
            <person name="Dias Y."/>
            <person name="Vanzela A.L.L."/>
            <person name="Huettel B."/>
            <person name="Almeida C.C.S."/>
            <person name="Simkova H."/>
            <person name="Souza G."/>
            <person name="Pedrosa-Harand A."/>
            <person name="Macas J."/>
            <person name="Mayer K.F.X."/>
            <person name="Houben A."/>
            <person name="Marques A."/>
        </authorList>
    </citation>
    <scope>NUCLEOTIDE SEQUENCE</scope>
    <source>
        <strain evidence="2">RhyBre1mFocal</strain>
    </source>
</reference>
<evidence type="ECO:0000313" key="3">
    <source>
        <dbReference type="Proteomes" id="UP001151287"/>
    </source>
</evidence>